<reference evidence="1" key="1">
    <citation type="journal article" date="2009" name="Rice">
        <title>De Novo Next Generation Sequencing of Plant Genomes.</title>
        <authorList>
            <person name="Rounsley S."/>
            <person name="Marri P.R."/>
            <person name="Yu Y."/>
            <person name="He R."/>
            <person name="Sisneros N."/>
            <person name="Goicoechea J.L."/>
            <person name="Lee S.J."/>
            <person name="Angelova A."/>
            <person name="Kudrna D."/>
            <person name="Luo M."/>
            <person name="Affourtit J."/>
            <person name="Desany B."/>
            <person name="Knight J."/>
            <person name="Niazi F."/>
            <person name="Egholm M."/>
            <person name="Wing R.A."/>
        </authorList>
    </citation>
    <scope>NUCLEOTIDE SEQUENCE [LARGE SCALE GENOMIC DNA]</scope>
    <source>
        <strain evidence="1">cv. IRGC 105608</strain>
    </source>
</reference>
<keyword evidence="2" id="KW-1185">Reference proteome</keyword>
<reference evidence="1" key="2">
    <citation type="submission" date="2015-03" db="UniProtKB">
        <authorList>
            <consortium name="EnsemblPlants"/>
        </authorList>
    </citation>
    <scope>IDENTIFICATION</scope>
</reference>
<dbReference type="Gramene" id="OBART08G13140.1">
    <property type="protein sequence ID" value="OBART08G13140.1"/>
    <property type="gene ID" value="OBART08G13140"/>
</dbReference>
<protein>
    <submittedName>
        <fullName evidence="1">Uncharacterized protein</fullName>
    </submittedName>
</protein>
<accession>A0A0D3GZR2</accession>
<dbReference type="Proteomes" id="UP000026960">
    <property type="component" value="Chromosome 8"/>
</dbReference>
<organism evidence="1">
    <name type="scientific">Oryza barthii</name>
    <dbReference type="NCBI Taxonomy" id="65489"/>
    <lineage>
        <taxon>Eukaryota</taxon>
        <taxon>Viridiplantae</taxon>
        <taxon>Streptophyta</taxon>
        <taxon>Embryophyta</taxon>
        <taxon>Tracheophyta</taxon>
        <taxon>Spermatophyta</taxon>
        <taxon>Magnoliopsida</taxon>
        <taxon>Liliopsida</taxon>
        <taxon>Poales</taxon>
        <taxon>Poaceae</taxon>
        <taxon>BOP clade</taxon>
        <taxon>Oryzoideae</taxon>
        <taxon>Oryzeae</taxon>
        <taxon>Oryzinae</taxon>
        <taxon>Oryza</taxon>
    </lineage>
</organism>
<proteinExistence type="predicted"/>
<dbReference type="PaxDb" id="65489-OBART08G13140.1"/>
<evidence type="ECO:0000313" key="2">
    <source>
        <dbReference type="Proteomes" id="UP000026960"/>
    </source>
</evidence>
<evidence type="ECO:0000313" key="1">
    <source>
        <dbReference type="EnsemblPlants" id="OBART08G13140.1"/>
    </source>
</evidence>
<dbReference type="EnsemblPlants" id="OBART08G13140.1">
    <property type="protein sequence ID" value="OBART08G13140.1"/>
    <property type="gene ID" value="OBART08G13140"/>
</dbReference>
<dbReference type="HOGENOM" id="CLU_192493_0_0_1"/>
<dbReference type="AlphaFoldDB" id="A0A0D3GZR2"/>
<sequence length="88" mass="9635">MAPLSTVRVTEAEVIDLETMPPVGVPGGEVIDLESVECRSVATMAKFNSHSSGFHPKQQGHRKISLSPQSKVCHMKLNICMPVEKDYV</sequence>
<name>A0A0D3GZR2_9ORYZ</name>